<name>A0A8K1MID6_9PEZI</name>
<proteinExistence type="predicted"/>
<dbReference type="GeneID" id="68665292"/>
<dbReference type="SUPFAM" id="SSF82771">
    <property type="entry name" value="GIY-YIG endonuclease"/>
    <property type="match status" value="1"/>
</dbReference>
<keyword evidence="1" id="KW-0472">Membrane</keyword>
<protein>
    <recommendedName>
        <fullName evidence="3">GIY-YIG endonuclease</fullName>
    </recommendedName>
</protein>
<dbReference type="EMBL" id="MW538937">
    <property type="protein sequence ID" value="UBU98357.1"/>
    <property type="molecule type" value="Genomic_DNA"/>
</dbReference>
<dbReference type="InterPro" id="IPR035901">
    <property type="entry name" value="GIY-YIG_endonuc_sf"/>
</dbReference>
<evidence type="ECO:0000313" key="2">
    <source>
        <dbReference type="EMBL" id="UBU98357.1"/>
    </source>
</evidence>
<keyword evidence="1" id="KW-1133">Transmembrane helix</keyword>
<dbReference type="AlphaFoldDB" id="A0A8K1MID6"/>
<gene>
    <name evidence="2" type="primary">orf108A</name>
</gene>
<organism evidence="2">
    <name type="scientific">Morchella brunnea</name>
    <dbReference type="NCBI Taxonomy" id="1174671"/>
    <lineage>
        <taxon>Eukaryota</taxon>
        <taxon>Fungi</taxon>
        <taxon>Dikarya</taxon>
        <taxon>Ascomycota</taxon>
        <taxon>Pezizomycotina</taxon>
        <taxon>Pezizomycetes</taxon>
        <taxon>Pezizales</taxon>
        <taxon>Morchellaceae</taxon>
        <taxon>Morchella</taxon>
    </lineage>
</organism>
<dbReference type="RefSeq" id="YP_010218593.1">
    <property type="nucleotide sequence ID" value="NC_058917.1"/>
</dbReference>
<accession>A0A8K1MID6</accession>
<evidence type="ECO:0000256" key="1">
    <source>
        <dbReference type="SAM" id="Phobius"/>
    </source>
</evidence>
<evidence type="ECO:0008006" key="3">
    <source>
        <dbReference type="Google" id="ProtNLM"/>
    </source>
</evidence>
<feature type="transmembrane region" description="Helical" evidence="1">
    <location>
        <begin position="44"/>
        <end position="65"/>
    </location>
</feature>
<keyword evidence="2" id="KW-0496">Mitochondrion</keyword>
<geneLocation type="mitochondrion" evidence="2"/>
<reference evidence="2" key="1">
    <citation type="submission" date="2021-01" db="EMBL/GenBank/DDBJ databases">
        <authorList>
            <person name="Sun H.-H."/>
            <person name="Zhang S."/>
            <person name="Zhang Y.-J."/>
        </authorList>
    </citation>
    <scope>NUCLEOTIDE SEQUENCE</scope>
    <source>
        <strain evidence="2">CMM1</strain>
    </source>
</reference>
<keyword evidence="1" id="KW-0812">Transmembrane</keyword>
<sequence>MPPLWGGGGFFFVPSAINSNADLEKNSIIKENKGRSGAYRWTNLISGVSYIGSSVNLPQILYFYYSLKRMNKGVERSSSRILRSAPPLPGGRWLGGVGWPPFRRTKNM</sequence>